<proteinExistence type="predicted"/>
<evidence type="ECO:0000313" key="3">
    <source>
        <dbReference type="Proteomes" id="UP001363151"/>
    </source>
</evidence>
<keyword evidence="1" id="KW-0732">Signal</keyword>
<evidence type="ECO:0000313" key="2">
    <source>
        <dbReference type="EMBL" id="KAK7254227.1"/>
    </source>
</evidence>
<evidence type="ECO:0000256" key="1">
    <source>
        <dbReference type="SAM" id="SignalP"/>
    </source>
</evidence>
<accession>A0ABR1GEG4</accession>
<reference evidence="2 3" key="1">
    <citation type="submission" date="2024-03" db="EMBL/GenBank/DDBJ databases">
        <title>Aureococcus anophagefferens CCMP1851 and Kratosvirus quantuckense: Draft genome of a second virus-susceptible host strain in the model system.</title>
        <authorList>
            <person name="Chase E."/>
            <person name="Truchon A.R."/>
            <person name="Schepens W."/>
            <person name="Wilhelm S.W."/>
        </authorList>
    </citation>
    <scope>NUCLEOTIDE SEQUENCE [LARGE SCALE GENOMIC DNA]</scope>
    <source>
        <strain evidence="2 3">CCMP1851</strain>
    </source>
</reference>
<dbReference type="Gene3D" id="2.115.10.20">
    <property type="entry name" value="Glycosyl hydrolase domain, family 43"/>
    <property type="match status" value="1"/>
</dbReference>
<keyword evidence="3" id="KW-1185">Reference proteome</keyword>
<sequence length="455" mass="47810">MRPGRPVRLLRLVAVVVGARGQAPVPNFLVERAPGEAVLSLGDACGVRITAVGDDFACEKYRQCTLKWTSARGAGPLTLEVVAWDTPPRRRADVVGDGVDTFVVREGGVGDGFIARLGRAAPWRTAAGEWRFVDHDAVEYASADFESWRSLGANGALGPACECPSLFPNPGAGPGDPTHVHKLSCHVDGVSGDWWRLGDVSEPAPGEATGFGPAAGWADAFEWHPVWRRVDAGYSYAAKDVRVGDATLLLAWVQVAPRSALSLRRLRFDAAARVLAQYPADGALDRRRLPTLFAAADPGGGERVAKTSAALRQSDVTATFTVPGGPPRGCGPATFGVRLGPTTCTLASPGRAPGEAATLAVACASPLGGWEDAAVVLAGERDVEVRVLTDWTFHEVFVARGRVAMTVAATSDGDELPADMAFAVFGDARARVEAYAVADIAASEAEVREAPRSLP</sequence>
<dbReference type="EMBL" id="JBBJCI010000031">
    <property type="protein sequence ID" value="KAK7254227.1"/>
    <property type="molecule type" value="Genomic_DNA"/>
</dbReference>
<dbReference type="SMART" id="SM00640">
    <property type="entry name" value="Glyco_32"/>
    <property type="match status" value="1"/>
</dbReference>
<comment type="caution">
    <text evidence="2">The sequence shown here is derived from an EMBL/GenBank/DDBJ whole genome shotgun (WGS) entry which is preliminary data.</text>
</comment>
<dbReference type="InterPro" id="IPR001362">
    <property type="entry name" value="Glyco_hydro_32"/>
</dbReference>
<dbReference type="Proteomes" id="UP001363151">
    <property type="component" value="Unassembled WGS sequence"/>
</dbReference>
<organism evidence="2 3">
    <name type="scientific">Aureococcus anophagefferens</name>
    <name type="common">Harmful bloom alga</name>
    <dbReference type="NCBI Taxonomy" id="44056"/>
    <lineage>
        <taxon>Eukaryota</taxon>
        <taxon>Sar</taxon>
        <taxon>Stramenopiles</taxon>
        <taxon>Ochrophyta</taxon>
        <taxon>Pelagophyceae</taxon>
        <taxon>Pelagomonadales</taxon>
        <taxon>Pelagomonadaceae</taxon>
        <taxon>Aureococcus</taxon>
    </lineage>
</organism>
<feature type="signal peptide" evidence="1">
    <location>
        <begin position="1"/>
        <end position="21"/>
    </location>
</feature>
<feature type="chain" id="PRO_5046301741" evidence="1">
    <location>
        <begin position="22"/>
        <end position="455"/>
    </location>
</feature>
<gene>
    <name evidence="2" type="ORF">SO694_00009053</name>
</gene>
<name>A0ABR1GEG4_AURAN</name>
<protein>
    <submittedName>
        <fullName evidence="2">Beta-fructofuranosidase</fullName>
    </submittedName>
</protein>
<dbReference type="InterPro" id="IPR023296">
    <property type="entry name" value="Glyco_hydro_beta-prop_sf"/>
</dbReference>